<evidence type="ECO:0000256" key="5">
    <source>
        <dbReference type="ARBA" id="ARBA00022679"/>
    </source>
</evidence>
<dbReference type="InterPro" id="IPR022634">
    <property type="entry name" value="DNA_polIII_beta_N"/>
</dbReference>
<evidence type="ECO:0000313" key="15">
    <source>
        <dbReference type="Proteomes" id="UP000533641"/>
    </source>
</evidence>
<sequence>MADPFFRVHRSQLFPAITAVFEAVDTKATIPILANILLRPAGDRLFVRGTDLNIEIEAECELLEKGDGMAITLDGAKLRDVVRNLPESAEIEFLPGAFDGQVRLRAGRSSFSIFSLPERDFPSIAQHVKGEPFAIDVKSVAQAFGKVLYAAENASSDRVYLTGICLHPYEDGEKIAIAATNGRCVAVVRIPAKTRADFRSIILPVKAATAIRKYMGEGKSEATVRISETLLQIECDSIRIITSLIDGTYPDYMRVVPKENEKVMRATIDTLSNATHRVCLVSGDTAKEALVLTMEGSALRLDLSSRDGETANDEVSVEYGGDEFTIGFNGTLFEKTLEAIATTDVDIFFGDPISPAIFKPTAALDEFYILMPMRVNAS</sequence>
<dbReference type="NCBIfam" id="TIGR00663">
    <property type="entry name" value="dnan"/>
    <property type="match status" value="1"/>
</dbReference>
<dbReference type="PANTHER" id="PTHR30478">
    <property type="entry name" value="DNA POLYMERASE III SUBUNIT BETA"/>
    <property type="match status" value="1"/>
</dbReference>
<dbReference type="InterPro" id="IPR001001">
    <property type="entry name" value="DNA_polIII_beta"/>
</dbReference>
<comment type="subunit">
    <text evidence="10">Forms a ring-shaped head-to-tail homodimer around DNA.</text>
</comment>
<dbReference type="InterPro" id="IPR022635">
    <property type="entry name" value="DNA_polIII_beta_C"/>
</dbReference>
<comment type="function">
    <text evidence="10">Confers DNA tethering and processivity to DNA polymerases and other proteins. Acts as a clamp, forming a ring around DNA (a reaction catalyzed by the clamp-loading complex) which diffuses in an ATP-independent manner freely and bidirectionally along dsDNA. Initially characterized for its ability to contact the catalytic subunit of DNA polymerase III (Pol III), a complex, multichain enzyme responsible for most of the replicative synthesis in bacteria; Pol III exhibits 3'-5' exonuclease proofreading activity. The beta chain is required for initiation of replication as well as for processivity of DNA replication.</text>
</comment>
<gene>
    <name evidence="14" type="ORF">GGE12_004855</name>
</gene>
<dbReference type="PIRSF" id="PIRSF000804">
    <property type="entry name" value="DNA_pol_III_b"/>
    <property type="match status" value="1"/>
</dbReference>
<dbReference type="SMART" id="SM00480">
    <property type="entry name" value="POL3Bc"/>
    <property type="match status" value="1"/>
</dbReference>
<protein>
    <recommendedName>
        <fullName evidence="3 10">Beta sliding clamp</fullName>
    </recommendedName>
</protein>
<keyword evidence="6 10" id="KW-0548">Nucleotidyltransferase</keyword>
<comment type="subcellular location">
    <subcellularLocation>
        <location evidence="1 10">Cytoplasm</location>
    </subcellularLocation>
</comment>
<dbReference type="AlphaFoldDB" id="A0A7W6WG19"/>
<feature type="domain" description="DNA polymerase III beta sliding clamp N-terminal" evidence="11">
    <location>
        <begin position="5"/>
        <end position="124"/>
    </location>
</feature>
<evidence type="ECO:0000259" key="13">
    <source>
        <dbReference type="Pfam" id="PF02768"/>
    </source>
</evidence>
<dbReference type="Gene3D" id="3.10.150.10">
    <property type="entry name" value="DNA Polymerase III, subunit A, domain 2"/>
    <property type="match status" value="3"/>
</dbReference>
<organism evidence="14 15">
    <name type="scientific">Rhizobium mongolense</name>
    <dbReference type="NCBI Taxonomy" id="57676"/>
    <lineage>
        <taxon>Bacteria</taxon>
        <taxon>Pseudomonadati</taxon>
        <taxon>Pseudomonadota</taxon>
        <taxon>Alphaproteobacteria</taxon>
        <taxon>Hyphomicrobiales</taxon>
        <taxon>Rhizobiaceae</taxon>
        <taxon>Rhizobium/Agrobacterium group</taxon>
        <taxon>Rhizobium</taxon>
    </lineage>
</organism>
<dbReference type="Pfam" id="PF00712">
    <property type="entry name" value="DNA_pol3_beta"/>
    <property type="match status" value="1"/>
</dbReference>
<evidence type="ECO:0000256" key="7">
    <source>
        <dbReference type="ARBA" id="ARBA00022705"/>
    </source>
</evidence>
<evidence type="ECO:0000256" key="8">
    <source>
        <dbReference type="ARBA" id="ARBA00022932"/>
    </source>
</evidence>
<evidence type="ECO:0000256" key="10">
    <source>
        <dbReference type="PIRNR" id="PIRNR000804"/>
    </source>
</evidence>
<dbReference type="GO" id="GO:0008408">
    <property type="term" value="F:3'-5' exonuclease activity"/>
    <property type="evidence" value="ECO:0007669"/>
    <property type="project" value="InterPro"/>
</dbReference>
<evidence type="ECO:0000256" key="6">
    <source>
        <dbReference type="ARBA" id="ARBA00022695"/>
    </source>
</evidence>
<accession>A0A7W6WG19</accession>
<evidence type="ECO:0000313" key="14">
    <source>
        <dbReference type="EMBL" id="MBB4277057.1"/>
    </source>
</evidence>
<dbReference type="SUPFAM" id="SSF55979">
    <property type="entry name" value="DNA clamp"/>
    <property type="match status" value="3"/>
</dbReference>
<dbReference type="RefSeq" id="WP_183927688.1">
    <property type="nucleotide sequence ID" value="NZ_JACIGM010000011.1"/>
</dbReference>
<evidence type="ECO:0000256" key="2">
    <source>
        <dbReference type="ARBA" id="ARBA00010752"/>
    </source>
</evidence>
<evidence type="ECO:0000256" key="9">
    <source>
        <dbReference type="ARBA" id="ARBA00023125"/>
    </source>
</evidence>
<dbReference type="GO" id="GO:0003887">
    <property type="term" value="F:DNA-directed DNA polymerase activity"/>
    <property type="evidence" value="ECO:0007669"/>
    <property type="project" value="UniProtKB-UniRule"/>
</dbReference>
<dbReference type="GO" id="GO:0009360">
    <property type="term" value="C:DNA polymerase III complex"/>
    <property type="evidence" value="ECO:0007669"/>
    <property type="project" value="InterPro"/>
</dbReference>
<dbReference type="Pfam" id="PF02767">
    <property type="entry name" value="DNA_pol3_beta_2"/>
    <property type="match status" value="1"/>
</dbReference>
<keyword evidence="5 10" id="KW-0808">Transferase</keyword>
<evidence type="ECO:0000259" key="11">
    <source>
        <dbReference type="Pfam" id="PF00712"/>
    </source>
</evidence>
<dbReference type="GO" id="GO:0006271">
    <property type="term" value="P:DNA strand elongation involved in DNA replication"/>
    <property type="evidence" value="ECO:0007669"/>
    <property type="project" value="TreeGrafter"/>
</dbReference>
<dbReference type="GO" id="GO:0003677">
    <property type="term" value="F:DNA binding"/>
    <property type="evidence" value="ECO:0007669"/>
    <property type="project" value="UniProtKB-UniRule"/>
</dbReference>
<keyword evidence="4 10" id="KW-0963">Cytoplasm</keyword>
<evidence type="ECO:0000259" key="12">
    <source>
        <dbReference type="Pfam" id="PF02767"/>
    </source>
</evidence>
<comment type="similarity">
    <text evidence="2 10">Belongs to the beta sliding clamp family.</text>
</comment>
<dbReference type="InterPro" id="IPR022637">
    <property type="entry name" value="DNA_polIII_beta_cen"/>
</dbReference>
<name>A0A7W6WG19_9HYPH</name>
<dbReference type="Pfam" id="PF02768">
    <property type="entry name" value="DNA_pol3_beta_3"/>
    <property type="match status" value="1"/>
</dbReference>
<dbReference type="InterPro" id="IPR046938">
    <property type="entry name" value="DNA_clamp_sf"/>
</dbReference>
<feature type="domain" description="DNA polymerase III beta sliding clamp central" evidence="12">
    <location>
        <begin position="135"/>
        <end position="251"/>
    </location>
</feature>
<keyword evidence="9" id="KW-0238">DNA-binding</keyword>
<dbReference type="GO" id="GO:0005737">
    <property type="term" value="C:cytoplasm"/>
    <property type="evidence" value="ECO:0007669"/>
    <property type="project" value="UniProtKB-SubCell"/>
</dbReference>
<comment type="caution">
    <text evidence="14">The sequence shown here is derived from an EMBL/GenBank/DDBJ whole genome shotgun (WGS) entry which is preliminary data.</text>
</comment>
<dbReference type="Proteomes" id="UP000533641">
    <property type="component" value="Unassembled WGS sequence"/>
</dbReference>
<feature type="domain" description="DNA polymerase III beta sliding clamp C-terminal" evidence="13">
    <location>
        <begin position="253"/>
        <end position="374"/>
    </location>
</feature>
<dbReference type="CDD" id="cd00140">
    <property type="entry name" value="beta_clamp"/>
    <property type="match status" value="1"/>
</dbReference>
<evidence type="ECO:0000256" key="3">
    <source>
        <dbReference type="ARBA" id="ARBA00021035"/>
    </source>
</evidence>
<evidence type="ECO:0000256" key="1">
    <source>
        <dbReference type="ARBA" id="ARBA00004496"/>
    </source>
</evidence>
<evidence type="ECO:0000256" key="4">
    <source>
        <dbReference type="ARBA" id="ARBA00022490"/>
    </source>
</evidence>
<keyword evidence="8 10" id="KW-0239">DNA-directed DNA polymerase</keyword>
<reference evidence="14 15" key="1">
    <citation type="submission" date="2020-08" db="EMBL/GenBank/DDBJ databases">
        <title>Genomic Encyclopedia of Type Strains, Phase IV (KMG-V): Genome sequencing to study the core and pangenomes of soil and plant-associated prokaryotes.</title>
        <authorList>
            <person name="Whitman W."/>
        </authorList>
    </citation>
    <scope>NUCLEOTIDE SEQUENCE [LARGE SCALE GENOMIC DNA]</scope>
    <source>
        <strain evidence="14 15">SEMIA 402</strain>
    </source>
</reference>
<dbReference type="PANTHER" id="PTHR30478:SF0">
    <property type="entry name" value="BETA SLIDING CLAMP"/>
    <property type="match status" value="1"/>
</dbReference>
<dbReference type="EMBL" id="JACIGM010000011">
    <property type="protein sequence ID" value="MBB4277057.1"/>
    <property type="molecule type" value="Genomic_DNA"/>
</dbReference>
<keyword evidence="7 10" id="KW-0235">DNA replication</keyword>
<proteinExistence type="inferred from homology"/>